<keyword evidence="2" id="KW-1185">Reference proteome</keyword>
<evidence type="ECO:0000313" key="1">
    <source>
        <dbReference type="EMBL" id="KAK4540168.1"/>
    </source>
</evidence>
<accession>A0AAV9J5D6</accession>
<dbReference type="EMBL" id="JAVFHQ010000073">
    <property type="protein sequence ID" value="KAK4540168.1"/>
    <property type="molecule type" value="Genomic_DNA"/>
</dbReference>
<dbReference type="SUPFAM" id="SSF144000">
    <property type="entry name" value="Oxysterol-binding protein-like"/>
    <property type="match status" value="1"/>
</dbReference>
<evidence type="ECO:0000313" key="2">
    <source>
        <dbReference type="Proteomes" id="UP001324427"/>
    </source>
</evidence>
<dbReference type="Proteomes" id="UP001324427">
    <property type="component" value="Unassembled WGS sequence"/>
</dbReference>
<comment type="caution">
    <text evidence="1">The sequence shown here is derived from an EMBL/GenBank/DDBJ whole genome shotgun (WGS) entry which is preliminary data.</text>
</comment>
<protein>
    <submittedName>
        <fullName evidence="1">Uncharacterized protein</fullName>
    </submittedName>
</protein>
<dbReference type="InterPro" id="IPR037239">
    <property type="entry name" value="OSBP_sf"/>
</dbReference>
<sequence length="117" mass="13068">MLICPQDSTLELPADCVRVLKLSSTLSIEGEIRAWSIWRGYFFAMINQYSIDDFIFVSTLLAFAWSLYVPELHGSYPFVSSTGFVAEVDFTGKGFLGVGSKRNHVNAATYAADDKKR</sequence>
<organism evidence="1 2">
    <name type="scientific">Oleoguttula mirabilis</name>
    <dbReference type="NCBI Taxonomy" id="1507867"/>
    <lineage>
        <taxon>Eukaryota</taxon>
        <taxon>Fungi</taxon>
        <taxon>Dikarya</taxon>
        <taxon>Ascomycota</taxon>
        <taxon>Pezizomycotina</taxon>
        <taxon>Dothideomycetes</taxon>
        <taxon>Dothideomycetidae</taxon>
        <taxon>Mycosphaerellales</taxon>
        <taxon>Teratosphaeriaceae</taxon>
        <taxon>Oleoguttula</taxon>
    </lineage>
</organism>
<name>A0AAV9J5D6_9PEZI</name>
<proteinExistence type="predicted"/>
<reference evidence="1 2" key="1">
    <citation type="submission" date="2021-11" db="EMBL/GenBank/DDBJ databases">
        <title>Black yeast isolated from Biological Soil Crust.</title>
        <authorList>
            <person name="Kurbessoian T."/>
        </authorList>
    </citation>
    <scope>NUCLEOTIDE SEQUENCE [LARGE SCALE GENOMIC DNA]</scope>
    <source>
        <strain evidence="1 2">CCFEE 5522</strain>
    </source>
</reference>
<gene>
    <name evidence="1" type="ORF">LTR36_009754</name>
</gene>
<dbReference type="AlphaFoldDB" id="A0AAV9J5D6"/>